<comment type="caution">
    <text evidence="2">The sequence shown here is derived from an EMBL/GenBank/DDBJ whole genome shotgun (WGS) entry which is preliminary data.</text>
</comment>
<accession>A0A2U1PFC9</accession>
<protein>
    <submittedName>
        <fullName evidence="2">Uncharacterized protein</fullName>
    </submittedName>
</protein>
<evidence type="ECO:0000313" key="3">
    <source>
        <dbReference type="Proteomes" id="UP000245207"/>
    </source>
</evidence>
<dbReference type="AlphaFoldDB" id="A0A2U1PFC9"/>
<feature type="region of interest" description="Disordered" evidence="1">
    <location>
        <begin position="115"/>
        <end position="142"/>
    </location>
</feature>
<reference evidence="2 3" key="1">
    <citation type="journal article" date="2018" name="Mol. Plant">
        <title>The genome of Artemisia annua provides insight into the evolution of Asteraceae family and artemisinin biosynthesis.</title>
        <authorList>
            <person name="Shen Q."/>
            <person name="Zhang L."/>
            <person name="Liao Z."/>
            <person name="Wang S."/>
            <person name="Yan T."/>
            <person name="Shi P."/>
            <person name="Liu M."/>
            <person name="Fu X."/>
            <person name="Pan Q."/>
            <person name="Wang Y."/>
            <person name="Lv Z."/>
            <person name="Lu X."/>
            <person name="Zhang F."/>
            <person name="Jiang W."/>
            <person name="Ma Y."/>
            <person name="Chen M."/>
            <person name="Hao X."/>
            <person name="Li L."/>
            <person name="Tang Y."/>
            <person name="Lv G."/>
            <person name="Zhou Y."/>
            <person name="Sun X."/>
            <person name="Brodelius P.E."/>
            <person name="Rose J.K.C."/>
            <person name="Tang K."/>
        </authorList>
    </citation>
    <scope>NUCLEOTIDE SEQUENCE [LARGE SCALE GENOMIC DNA]</scope>
    <source>
        <strain evidence="3">cv. Huhao1</strain>
        <tissue evidence="2">Leaf</tissue>
    </source>
</reference>
<gene>
    <name evidence="2" type="ORF">CTI12_AA159050</name>
</gene>
<sequence>MANFFGKNRERSSWIRNLRQLYDTPAAQPHVSRVVGDTDTHAAHPLVSRVDGPEQDEQKSQITDEDLFQFANPEDNVGVREDLITDMVAELQSEPVVLELNQNFVDFEEVVERDDVGTSTQQVNEEEHVVDGSDFEDEEGDVASPIEPPVDMREFKFNFDPHFENLSKLADQCMADYTDHDTGYNFDEFHSDEEGNASRFVNLCKIRLKEIRREYEGRSNVKKGEFFVIETFNRPKDIKQKLRTYAMESRRDIRIEKCDQERIRAICRGTVVGYGRNDTGISQPLASSSQSKANFARSKTNKKRTSPCAHGPYMCQKWVMNVVGV</sequence>
<evidence type="ECO:0000256" key="1">
    <source>
        <dbReference type="SAM" id="MobiDB-lite"/>
    </source>
</evidence>
<feature type="region of interest" description="Disordered" evidence="1">
    <location>
        <begin position="282"/>
        <end position="303"/>
    </location>
</feature>
<feature type="compositionally biased region" description="Polar residues" evidence="1">
    <location>
        <begin position="282"/>
        <end position="293"/>
    </location>
</feature>
<dbReference type="Proteomes" id="UP000245207">
    <property type="component" value="Unassembled WGS sequence"/>
</dbReference>
<name>A0A2U1PFC9_ARTAN</name>
<organism evidence="2 3">
    <name type="scientific">Artemisia annua</name>
    <name type="common">Sweet wormwood</name>
    <dbReference type="NCBI Taxonomy" id="35608"/>
    <lineage>
        <taxon>Eukaryota</taxon>
        <taxon>Viridiplantae</taxon>
        <taxon>Streptophyta</taxon>
        <taxon>Embryophyta</taxon>
        <taxon>Tracheophyta</taxon>
        <taxon>Spermatophyta</taxon>
        <taxon>Magnoliopsida</taxon>
        <taxon>eudicotyledons</taxon>
        <taxon>Gunneridae</taxon>
        <taxon>Pentapetalae</taxon>
        <taxon>asterids</taxon>
        <taxon>campanulids</taxon>
        <taxon>Asterales</taxon>
        <taxon>Asteraceae</taxon>
        <taxon>Asteroideae</taxon>
        <taxon>Anthemideae</taxon>
        <taxon>Artemisiinae</taxon>
        <taxon>Artemisia</taxon>
    </lineage>
</organism>
<evidence type="ECO:0000313" key="2">
    <source>
        <dbReference type="EMBL" id="PWA84466.1"/>
    </source>
</evidence>
<proteinExistence type="predicted"/>
<dbReference type="EMBL" id="PKPP01001223">
    <property type="protein sequence ID" value="PWA84466.1"/>
    <property type="molecule type" value="Genomic_DNA"/>
</dbReference>
<keyword evidence="3" id="KW-1185">Reference proteome</keyword>